<keyword evidence="1" id="KW-1133">Transmembrane helix</keyword>
<organism evidence="2 3">
    <name type="scientific">Angiostrongylus cantonensis</name>
    <name type="common">Rat lungworm</name>
    <dbReference type="NCBI Taxonomy" id="6313"/>
    <lineage>
        <taxon>Eukaryota</taxon>
        <taxon>Metazoa</taxon>
        <taxon>Ecdysozoa</taxon>
        <taxon>Nematoda</taxon>
        <taxon>Chromadorea</taxon>
        <taxon>Rhabditida</taxon>
        <taxon>Rhabditina</taxon>
        <taxon>Rhabditomorpha</taxon>
        <taxon>Strongyloidea</taxon>
        <taxon>Metastrongylidae</taxon>
        <taxon>Angiostrongylus</taxon>
    </lineage>
</organism>
<dbReference type="Proteomes" id="UP000035642">
    <property type="component" value="Unassembled WGS sequence"/>
</dbReference>
<evidence type="ECO:0000313" key="2">
    <source>
        <dbReference type="Proteomes" id="UP000035642"/>
    </source>
</evidence>
<dbReference type="STRING" id="6313.A0A0K0DQF5"/>
<keyword evidence="1" id="KW-0472">Membrane</keyword>
<protein>
    <submittedName>
        <fullName evidence="3">Nose resistant to fluoxetine protein 6</fullName>
    </submittedName>
</protein>
<dbReference type="AlphaFoldDB" id="A0A0K0DQF5"/>
<evidence type="ECO:0000256" key="1">
    <source>
        <dbReference type="SAM" id="Phobius"/>
    </source>
</evidence>
<keyword evidence="2" id="KW-1185">Reference proteome</keyword>
<dbReference type="WBParaSite" id="ACAC_0001399401-mRNA-1">
    <property type="protein sequence ID" value="ACAC_0001399401-mRNA-1"/>
    <property type="gene ID" value="ACAC_0001399401"/>
</dbReference>
<keyword evidence="1" id="KW-0812">Transmembrane</keyword>
<evidence type="ECO:0000313" key="3">
    <source>
        <dbReference type="WBParaSite" id="ACAC_0001399401-mRNA-1"/>
    </source>
</evidence>
<sequence length="142" mass="16001">LVLILFSYYPCRNIATSCESLRTKFSNSKTHTVLRGVLMFIVIVSHLYAMKFNAIFLFHLLKSTTSGRTPFSCCSDHGKEIYPTNCGVSFTHAPLETYSEFLHSKGCADALHDSIYRNLDIVIAICVIVGGNRKKWCNTLKK</sequence>
<reference evidence="3" key="2">
    <citation type="submission" date="2017-02" db="UniProtKB">
        <authorList>
            <consortium name="WormBaseParasite"/>
        </authorList>
    </citation>
    <scope>IDENTIFICATION</scope>
</reference>
<accession>A0A0K0DQF5</accession>
<proteinExistence type="predicted"/>
<name>A0A0K0DQF5_ANGCA</name>
<reference evidence="2" key="1">
    <citation type="submission" date="2012-09" db="EMBL/GenBank/DDBJ databases">
        <authorList>
            <person name="Martin A.A."/>
        </authorList>
    </citation>
    <scope>NUCLEOTIDE SEQUENCE</scope>
</reference>
<feature type="transmembrane region" description="Helical" evidence="1">
    <location>
        <begin position="37"/>
        <end position="61"/>
    </location>
</feature>